<proteinExistence type="inferred from homology"/>
<comment type="caution">
    <text evidence="8">The sequence shown here is derived from an EMBL/GenBank/DDBJ whole genome shotgun (WGS) entry which is preliminary data.</text>
</comment>
<dbReference type="PANTHER" id="PTHR42794:SF1">
    <property type="entry name" value="HEMIN IMPORT ATP-BINDING PROTEIN HMUV"/>
    <property type="match status" value="1"/>
</dbReference>
<dbReference type="Proteomes" id="UP000241808">
    <property type="component" value="Unassembled WGS sequence"/>
</dbReference>
<dbReference type="PANTHER" id="PTHR42794">
    <property type="entry name" value="HEMIN IMPORT ATP-BINDING PROTEIN HMUV"/>
    <property type="match status" value="1"/>
</dbReference>
<dbReference type="CDD" id="cd03214">
    <property type="entry name" value="ABC_Iron-Siderophores_B12_Hemin"/>
    <property type="match status" value="1"/>
</dbReference>
<dbReference type="SUPFAM" id="SSF52540">
    <property type="entry name" value="P-loop containing nucleoside triphosphate hydrolases"/>
    <property type="match status" value="1"/>
</dbReference>
<evidence type="ECO:0000256" key="3">
    <source>
        <dbReference type="ARBA" id="ARBA00022741"/>
    </source>
</evidence>
<evidence type="ECO:0000313" key="8">
    <source>
        <dbReference type="EMBL" id="PTM60227.1"/>
    </source>
</evidence>
<dbReference type="Gene3D" id="3.40.50.300">
    <property type="entry name" value="P-loop containing nucleotide triphosphate hydrolases"/>
    <property type="match status" value="1"/>
</dbReference>
<keyword evidence="9" id="KW-1185">Reference proteome</keyword>
<dbReference type="OrthoDB" id="9810077at2"/>
<dbReference type="InterPro" id="IPR027417">
    <property type="entry name" value="P-loop_NTPase"/>
</dbReference>
<accession>A0A2T4ZEB7</accession>
<keyword evidence="4 8" id="KW-0067">ATP-binding</keyword>
<dbReference type="FunFam" id="3.40.50.300:FF:000134">
    <property type="entry name" value="Iron-enterobactin ABC transporter ATP-binding protein"/>
    <property type="match status" value="1"/>
</dbReference>
<comment type="similarity">
    <text evidence="1">Belongs to the ABC transporter superfamily.</text>
</comment>
<dbReference type="SMART" id="SM00382">
    <property type="entry name" value="AAA"/>
    <property type="match status" value="1"/>
</dbReference>
<dbReference type="InterPro" id="IPR003593">
    <property type="entry name" value="AAA+_ATPase"/>
</dbReference>
<keyword evidence="5" id="KW-1278">Translocase</keyword>
<dbReference type="Pfam" id="PF00005">
    <property type="entry name" value="ABC_tran"/>
    <property type="match status" value="1"/>
</dbReference>
<reference evidence="8 9" key="1">
    <citation type="submission" date="2018-04" db="EMBL/GenBank/DDBJ databases">
        <title>Genomic Encyclopedia of Archaeal and Bacterial Type Strains, Phase II (KMG-II): from individual species to whole genera.</title>
        <authorList>
            <person name="Goeker M."/>
        </authorList>
    </citation>
    <scope>NUCLEOTIDE SEQUENCE [LARGE SCALE GENOMIC DNA]</scope>
    <source>
        <strain evidence="8 9">DSM 25521</strain>
    </source>
</reference>
<evidence type="ECO:0000256" key="2">
    <source>
        <dbReference type="ARBA" id="ARBA00022448"/>
    </source>
</evidence>
<sequence>MSEAAHLLLAEGVGVAYGGCPVVTEAAFGLDAGRLVALVGPNGAGKTTLLRALGGLTPSTGRITVAGTDLLKLPPRERARRIAFLPQGHVVHWPLSARDVVALGRYPHGLADPARMGARDAAIVDAALARTDASAFAGRQVTTLSGGERARVMLARVLAVEAPILLADEPTAALDPRHQIGIMAALREEARRGALVIAVTHDLGLAARMADEVMVIDRGRIVARGAPRTVLTPQLMREVYGVDALVTEHAGEPVIVPWTAP</sequence>
<keyword evidence="2" id="KW-0813">Transport</keyword>
<comment type="function">
    <text evidence="6">Part of the ABC transporter complex HmuTUV involved in hemin import. Responsible for energy coupling to the transport system.</text>
</comment>
<dbReference type="PROSITE" id="PS50893">
    <property type="entry name" value="ABC_TRANSPORTER_2"/>
    <property type="match status" value="1"/>
</dbReference>
<feature type="domain" description="ABC transporter" evidence="7">
    <location>
        <begin position="8"/>
        <end position="243"/>
    </location>
</feature>
<protein>
    <submittedName>
        <fullName evidence="8">Iron complex transport system ATP-binding protein</fullName>
    </submittedName>
</protein>
<dbReference type="PROSITE" id="PS00211">
    <property type="entry name" value="ABC_TRANSPORTER_1"/>
    <property type="match status" value="1"/>
</dbReference>
<evidence type="ECO:0000256" key="4">
    <source>
        <dbReference type="ARBA" id="ARBA00022840"/>
    </source>
</evidence>
<dbReference type="InterPro" id="IPR003439">
    <property type="entry name" value="ABC_transporter-like_ATP-bd"/>
</dbReference>
<evidence type="ECO:0000313" key="9">
    <source>
        <dbReference type="Proteomes" id="UP000241808"/>
    </source>
</evidence>
<organism evidence="8 9">
    <name type="scientific">Phreatobacter oligotrophus</name>
    <dbReference type="NCBI Taxonomy" id="1122261"/>
    <lineage>
        <taxon>Bacteria</taxon>
        <taxon>Pseudomonadati</taxon>
        <taxon>Pseudomonadota</taxon>
        <taxon>Alphaproteobacteria</taxon>
        <taxon>Hyphomicrobiales</taxon>
        <taxon>Phreatobacteraceae</taxon>
        <taxon>Phreatobacter</taxon>
    </lineage>
</organism>
<dbReference type="GO" id="GO:0016887">
    <property type="term" value="F:ATP hydrolysis activity"/>
    <property type="evidence" value="ECO:0007669"/>
    <property type="project" value="InterPro"/>
</dbReference>
<gene>
    <name evidence="8" type="ORF">C8P69_103156</name>
</gene>
<evidence type="ECO:0000256" key="6">
    <source>
        <dbReference type="ARBA" id="ARBA00037066"/>
    </source>
</evidence>
<evidence type="ECO:0000256" key="1">
    <source>
        <dbReference type="ARBA" id="ARBA00005417"/>
    </source>
</evidence>
<dbReference type="InterPro" id="IPR017871">
    <property type="entry name" value="ABC_transporter-like_CS"/>
</dbReference>
<evidence type="ECO:0000256" key="5">
    <source>
        <dbReference type="ARBA" id="ARBA00022967"/>
    </source>
</evidence>
<keyword evidence="3" id="KW-0547">Nucleotide-binding</keyword>
<dbReference type="RefSeq" id="WP_108175864.1">
    <property type="nucleotide sequence ID" value="NZ_PZZL01000003.1"/>
</dbReference>
<dbReference type="EMBL" id="PZZL01000003">
    <property type="protein sequence ID" value="PTM60227.1"/>
    <property type="molecule type" value="Genomic_DNA"/>
</dbReference>
<dbReference type="GO" id="GO:0005524">
    <property type="term" value="F:ATP binding"/>
    <property type="evidence" value="ECO:0007669"/>
    <property type="project" value="UniProtKB-KW"/>
</dbReference>
<dbReference type="AlphaFoldDB" id="A0A2T4ZEB7"/>
<evidence type="ECO:0000259" key="7">
    <source>
        <dbReference type="PROSITE" id="PS50893"/>
    </source>
</evidence>
<name>A0A2T4ZEB7_9HYPH</name>